<evidence type="ECO:0000256" key="7">
    <source>
        <dbReference type="RuleBase" id="RU361180"/>
    </source>
</evidence>
<dbReference type="SUPFAM" id="SSF48208">
    <property type="entry name" value="Six-hairpin glycosidases"/>
    <property type="match status" value="1"/>
</dbReference>
<evidence type="ECO:0000256" key="4">
    <source>
        <dbReference type="ARBA" id="ARBA00019905"/>
    </source>
</evidence>
<comment type="similarity">
    <text evidence="2 7">Belongs to the glycosyl hydrolase 37 family.</text>
</comment>
<dbReference type="Pfam" id="PF01204">
    <property type="entry name" value="Trehalase"/>
    <property type="match status" value="1"/>
</dbReference>
<sequence length="565" mass="64837">MKRIAIVLVALFSYSSAKSETPQSCDSLVYCQGELLDTVQRSKIFSDSKTFVDMSQVNAVNKTLDNFNKLMNSTNNNPTRDEVEKFVEENFVSKGELEEWTPPDFKSNPAFLKSINNLVIRDFARTLVSIWLDLGRKVKNEVNEEPDRYSLIPLPNGFIVPGGRFQEVYYWDSYWIIKGLLLSEMTDTVRGMLENFLSLVERYGFIPNGSRVYYLNRSQPPLLALMVGLYIENTNDIDWLRQYIDVVEEELMWWLNNRVIDVEKDGVKYTLAHYASESGTPRPESYSQDVNTCLSYQDQTDKENCYKNLKSGAESGWDFSTRWFFDSAGGTNTNLTGIQTTRVIPVDLNSFLCKAFKVMGELYTLVGNDKKSYQWQEKSASWQKSIELVLYDKEDGIWHDYDMVLSQPRKLFFPSNFAPLYCDCYDTAFRDEYGSKAAKYFIDQGINDFQGGIPTSLEQSGEQWDMPNAWPPLQEIVILGLKSTGNLDAVKISKTFAKRWIDANIRGYISKKDMFEKYDAINSGEYGGGGEYTVQTGFGWTNGVALSIIDTYYVNSDKYKIARRR</sequence>
<keyword evidence="5 7" id="KW-0378">Hydrolase</keyword>
<evidence type="ECO:0000256" key="1">
    <source>
        <dbReference type="ARBA" id="ARBA00001576"/>
    </source>
</evidence>
<reference evidence="9" key="1">
    <citation type="submission" date="2022-08" db="EMBL/GenBank/DDBJ databases">
        <authorList>
            <person name="Fang S."/>
        </authorList>
    </citation>
    <scope>NUCLEOTIDE SEQUENCE</scope>
</reference>
<evidence type="ECO:0000256" key="5">
    <source>
        <dbReference type="ARBA" id="ARBA00022801"/>
    </source>
</evidence>
<dbReference type="PROSITE" id="PS00928">
    <property type="entry name" value="TREHALASE_2"/>
    <property type="match status" value="1"/>
</dbReference>
<evidence type="ECO:0000256" key="6">
    <source>
        <dbReference type="ARBA" id="ARBA00023295"/>
    </source>
</evidence>
<dbReference type="GO" id="GO:0004555">
    <property type="term" value="F:alpha,alpha-trehalase activity"/>
    <property type="evidence" value="ECO:0007669"/>
    <property type="project" value="UniProtKB-EC"/>
</dbReference>
<dbReference type="InterPro" id="IPR018232">
    <property type="entry name" value="Glyco_hydro_37_CS"/>
</dbReference>
<evidence type="ECO:0000256" key="2">
    <source>
        <dbReference type="ARBA" id="ARBA00005615"/>
    </source>
</evidence>
<dbReference type="GO" id="GO:0005993">
    <property type="term" value="P:trehalose catabolic process"/>
    <property type="evidence" value="ECO:0007669"/>
    <property type="project" value="TreeGrafter"/>
</dbReference>
<keyword evidence="6 7" id="KW-0326">Glycosidase</keyword>
<dbReference type="InterPro" id="IPR008928">
    <property type="entry name" value="6-hairpin_glycosidase_sf"/>
</dbReference>
<dbReference type="EC" id="3.2.1.28" evidence="3 7"/>
<dbReference type="PROSITE" id="PS00927">
    <property type="entry name" value="TREHALASE_1"/>
    <property type="match status" value="1"/>
</dbReference>
<dbReference type="AlphaFoldDB" id="A0AA96NDS7"/>
<proteinExistence type="evidence at transcript level"/>
<dbReference type="InterPro" id="IPR001661">
    <property type="entry name" value="Glyco_hydro_37"/>
</dbReference>
<feature type="signal peptide" evidence="8">
    <location>
        <begin position="1"/>
        <end position="19"/>
    </location>
</feature>
<dbReference type="PANTHER" id="PTHR23403:SF1">
    <property type="entry name" value="TREHALASE"/>
    <property type="match status" value="1"/>
</dbReference>
<dbReference type="Gene3D" id="1.50.10.10">
    <property type="match status" value="1"/>
</dbReference>
<accession>A0AA96NDS7</accession>
<dbReference type="PANTHER" id="PTHR23403">
    <property type="entry name" value="TREHALASE"/>
    <property type="match status" value="1"/>
</dbReference>
<protein>
    <recommendedName>
        <fullName evidence="4 7">Trehalase</fullName>
        <ecNumber evidence="3 7">3.2.1.28</ecNumber>
    </recommendedName>
    <alternativeName>
        <fullName evidence="7">Alpha-trehalose glucohydrolase</fullName>
    </alternativeName>
</protein>
<evidence type="ECO:0000256" key="3">
    <source>
        <dbReference type="ARBA" id="ARBA00012757"/>
    </source>
</evidence>
<feature type="chain" id="PRO_5041731049" description="Trehalase" evidence="8">
    <location>
        <begin position="20"/>
        <end position="565"/>
    </location>
</feature>
<comment type="catalytic activity">
    <reaction evidence="1 7">
        <text>alpha,alpha-trehalose + H2O = alpha-D-glucose + beta-D-glucose</text>
        <dbReference type="Rhea" id="RHEA:32675"/>
        <dbReference type="ChEBI" id="CHEBI:15377"/>
        <dbReference type="ChEBI" id="CHEBI:15903"/>
        <dbReference type="ChEBI" id="CHEBI:16551"/>
        <dbReference type="ChEBI" id="CHEBI:17925"/>
        <dbReference type="EC" id="3.2.1.28"/>
    </reaction>
</comment>
<organism evidence="9">
    <name type="scientific">Monochamus alternatus</name>
    <name type="common">Japanese pine sawyer beetle</name>
    <dbReference type="NCBI Taxonomy" id="192382"/>
    <lineage>
        <taxon>Eukaryota</taxon>
        <taxon>Metazoa</taxon>
        <taxon>Ecdysozoa</taxon>
        <taxon>Arthropoda</taxon>
        <taxon>Hexapoda</taxon>
        <taxon>Insecta</taxon>
        <taxon>Pterygota</taxon>
        <taxon>Neoptera</taxon>
        <taxon>Endopterygota</taxon>
        <taxon>Coleoptera</taxon>
        <taxon>Polyphaga</taxon>
        <taxon>Cucujiformia</taxon>
        <taxon>Chrysomeloidea</taxon>
        <taxon>Cerambycidae</taxon>
        <taxon>Lamiinae</taxon>
        <taxon>Monochamini</taxon>
        <taxon>Monochamus</taxon>
    </lineage>
</organism>
<dbReference type="InterPro" id="IPR012341">
    <property type="entry name" value="6hp_glycosidase-like_sf"/>
</dbReference>
<keyword evidence="8" id="KW-0732">Signal</keyword>
<dbReference type="EMBL" id="OP314536">
    <property type="protein sequence ID" value="WNT43928.1"/>
    <property type="molecule type" value="mRNA"/>
</dbReference>
<dbReference type="PRINTS" id="PR00744">
    <property type="entry name" value="GLHYDRLASE37"/>
</dbReference>
<evidence type="ECO:0000313" key="9">
    <source>
        <dbReference type="EMBL" id="WNT43928.1"/>
    </source>
</evidence>
<evidence type="ECO:0000256" key="8">
    <source>
        <dbReference type="SAM" id="SignalP"/>
    </source>
</evidence>
<name>A0AA96NDS7_MONAT</name>